<name>A0A0B0P8B0_GOSAR</name>
<keyword evidence="2" id="KW-1185">Reference proteome</keyword>
<dbReference type="Proteomes" id="UP000032142">
    <property type="component" value="Unassembled WGS sequence"/>
</dbReference>
<sequence>MLHTVEVVYPTHQLSIPYLFELMFLFTSNYMSHTYIVHHLLRTKVCHTINITRKYIYKRIQDLFYLGPVRCTIRLVKYVCNWN</sequence>
<gene>
    <name evidence="1" type="ORF">F383_04619</name>
</gene>
<organism evidence="1 2">
    <name type="scientific">Gossypium arboreum</name>
    <name type="common">Tree cotton</name>
    <name type="synonym">Gossypium nanking</name>
    <dbReference type="NCBI Taxonomy" id="29729"/>
    <lineage>
        <taxon>Eukaryota</taxon>
        <taxon>Viridiplantae</taxon>
        <taxon>Streptophyta</taxon>
        <taxon>Embryophyta</taxon>
        <taxon>Tracheophyta</taxon>
        <taxon>Spermatophyta</taxon>
        <taxon>Magnoliopsida</taxon>
        <taxon>eudicotyledons</taxon>
        <taxon>Gunneridae</taxon>
        <taxon>Pentapetalae</taxon>
        <taxon>rosids</taxon>
        <taxon>malvids</taxon>
        <taxon>Malvales</taxon>
        <taxon>Malvaceae</taxon>
        <taxon>Malvoideae</taxon>
        <taxon>Gossypium</taxon>
    </lineage>
</organism>
<proteinExistence type="predicted"/>
<protein>
    <submittedName>
        <fullName evidence="1">Uncharacterized protein</fullName>
    </submittedName>
</protein>
<evidence type="ECO:0000313" key="1">
    <source>
        <dbReference type="EMBL" id="KHG22943.1"/>
    </source>
</evidence>
<evidence type="ECO:0000313" key="2">
    <source>
        <dbReference type="Proteomes" id="UP000032142"/>
    </source>
</evidence>
<dbReference type="AlphaFoldDB" id="A0A0B0P8B0"/>
<accession>A0A0B0P8B0</accession>
<reference evidence="2" key="1">
    <citation type="submission" date="2014-09" db="EMBL/GenBank/DDBJ databases">
        <authorList>
            <person name="Mudge J."/>
            <person name="Ramaraj T."/>
            <person name="Lindquist I.E."/>
            <person name="Bharti A.K."/>
            <person name="Sundararajan A."/>
            <person name="Cameron C.T."/>
            <person name="Woodward J.E."/>
            <person name="May G.D."/>
            <person name="Brubaker C."/>
            <person name="Broadhvest J."/>
            <person name="Wilkins T.A."/>
        </authorList>
    </citation>
    <scope>NUCLEOTIDE SEQUENCE</scope>
    <source>
        <strain evidence="2">cv. AKA8401</strain>
    </source>
</reference>
<dbReference type="EMBL" id="KN423361">
    <property type="protein sequence ID" value="KHG22943.1"/>
    <property type="molecule type" value="Genomic_DNA"/>
</dbReference>